<dbReference type="InterPro" id="IPR036397">
    <property type="entry name" value="RNaseH_sf"/>
</dbReference>
<dbReference type="PANTHER" id="PTHR35046:SF26">
    <property type="entry name" value="RNA-DIRECTED DNA POLYMERASE"/>
    <property type="match status" value="1"/>
</dbReference>
<dbReference type="PANTHER" id="PTHR35046">
    <property type="entry name" value="ZINC KNUCKLE (CCHC-TYPE) FAMILY PROTEIN"/>
    <property type="match status" value="1"/>
</dbReference>
<evidence type="ECO:0000259" key="1">
    <source>
        <dbReference type="PROSITE" id="PS50994"/>
    </source>
</evidence>
<name>A0A392R6M7_9FABA</name>
<dbReference type="InterPro" id="IPR001584">
    <property type="entry name" value="Integrase_cat-core"/>
</dbReference>
<dbReference type="SUPFAM" id="SSF53098">
    <property type="entry name" value="Ribonuclease H-like"/>
    <property type="match status" value="1"/>
</dbReference>
<keyword evidence="3" id="KW-1185">Reference proteome</keyword>
<feature type="domain" description="Integrase catalytic" evidence="1">
    <location>
        <begin position="1"/>
        <end position="117"/>
    </location>
</feature>
<organism evidence="2 3">
    <name type="scientific">Trifolium medium</name>
    <dbReference type="NCBI Taxonomy" id="97028"/>
    <lineage>
        <taxon>Eukaryota</taxon>
        <taxon>Viridiplantae</taxon>
        <taxon>Streptophyta</taxon>
        <taxon>Embryophyta</taxon>
        <taxon>Tracheophyta</taxon>
        <taxon>Spermatophyta</taxon>
        <taxon>Magnoliopsida</taxon>
        <taxon>eudicotyledons</taxon>
        <taxon>Gunneridae</taxon>
        <taxon>Pentapetalae</taxon>
        <taxon>rosids</taxon>
        <taxon>fabids</taxon>
        <taxon>Fabales</taxon>
        <taxon>Fabaceae</taxon>
        <taxon>Papilionoideae</taxon>
        <taxon>50 kb inversion clade</taxon>
        <taxon>NPAAA clade</taxon>
        <taxon>Hologalegina</taxon>
        <taxon>IRL clade</taxon>
        <taxon>Trifolieae</taxon>
        <taxon>Trifolium</taxon>
    </lineage>
</organism>
<dbReference type="GO" id="GO:0015074">
    <property type="term" value="P:DNA integration"/>
    <property type="evidence" value="ECO:0007669"/>
    <property type="project" value="InterPro"/>
</dbReference>
<dbReference type="InterPro" id="IPR012337">
    <property type="entry name" value="RNaseH-like_sf"/>
</dbReference>
<proteinExistence type="predicted"/>
<dbReference type="GO" id="GO:0003676">
    <property type="term" value="F:nucleic acid binding"/>
    <property type="evidence" value="ECO:0007669"/>
    <property type="project" value="InterPro"/>
</dbReference>
<reference evidence="2 3" key="1">
    <citation type="journal article" date="2018" name="Front. Plant Sci.">
        <title>Red Clover (Trifolium pratense) and Zigzag Clover (T. medium) - A Picture of Genomic Similarities and Differences.</title>
        <authorList>
            <person name="Dluhosova J."/>
            <person name="Istvanek J."/>
            <person name="Nedelnik J."/>
            <person name="Repkova J."/>
        </authorList>
    </citation>
    <scope>NUCLEOTIDE SEQUENCE [LARGE SCALE GENOMIC DNA]</scope>
    <source>
        <strain evidence="3">cv. 10/8</strain>
        <tissue evidence="2">Leaf</tissue>
    </source>
</reference>
<dbReference type="PROSITE" id="PS50994">
    <property type="entry name" value="INTEGRASE"/>
    <property type="match status" value="1"/>
</dbReference>
<dbReference type="AlphaFoldDB" id="A0A392R6M7"/>
<sequence length="117" mass="13616">MDFVSGLPRTRKGHDSVWVVMDRLTKLAHFIPVNTTYKTHKYAELFMEQIVKLHGVPLSIVSDRDPRFTSRFWRPFQEAMGTRLKKSTSHHPQTDGQSERTIQTLEDMLRTCVLEDG</sequence>
<accession>A0A392R6M7</accession>
<evidence type="ECO:0000313" key="3">
    <source>
        <dbReference type="Proteomes" id="UP000265520"/>
    </source>
</evidence>
<dbReference type="EMBL" id="LXQA010189668">
    <property type="protein sequence ID" value="MCI31744.1"/>
    <property type="molecule type" value="Genomic_DNA"/>
</dbReference>
<protein>
    <submittedName>
        <fullName evidence="2">Retrotransposon protein</fullName>
    </submittedName>
</protein>
<evidence type="ECO:0000313" key="2">
    <source>
        <dbReference type="EMBL" id="MCI31744.1"/>
    </source>
</evidence>
<comment type="caution">
    <text evidence="2">The sequence shown here is derived from an EMBL/GenBank/DDBJ whole genome shotgun (WGS) entry which is preliminary data.</text>
</comment>
<dbReference type="Gene3D" id="3.30.420.10">
    <property type="entry name" value="Ribonuclease H-like superfamily/Ribonuclease H"/>
    <property type="match status" value="1"/>
</dbReference>
<feature type="non-terminal residue" evidence="2">
    <location>
        <position position="117"/>
    </location>
</feature>
<dbReference type="Proteomes" id="UP000265520">
    <property type="component" value="Unassembled WGS sequence"/>
</dbReference>